<dbReference type="AlphaFoldDB" id="A0A7I4YYI1"/>
<keyword evidence="2" id="KW-1185">Reference proteome</keyword>
<dbReference type="WBParaSite" id="HCON_00149670-00001">
    <property type="protein sequence ID" value="HCON_00149670-00001"/>
    <property type="gene ID" value="HCON_00149670"/>
</dbReference>
<sequence length="394" mass="44919">MNPQVLQNSPYHSFLPPVLAALNITPEDCKLVANYDRSSNQTRFTFSVSWNNDNIDDDDDDRLTLSVRDYVDESSQAIQDPQAFMPKSSWKKNEMTKCDGPCGHTYPPESLDLLGRCGHFLCKVCHGLVQNDDGTRGCSNFDCVYATLYSYLPEDYARRAYESQIMSLRRAKERASGVRSSPSRSSFKENREQKERSGREKRSSPGTPHRSAKKSQSLTFVNRRGSKKGSPPPNRTPLDDDPKVLPLPRSYNQQSPPDVWSRKMRVLDEIFSDMTVSSSAQEGPTSEFELLHVRLMIFEPGPFKTIKRVHISREMSAALSVKEAIDELMDKRTRNIQHECPSRLYFCSENTSQGLRKITVEEFETARLWQYPARNSVLHFVLDAVGYLKGKRGD</sequence>
<proteinExistence type="predicted"/>
<feature type="compositionally biased region" description="Basic and acidic residues" evidence="1">
    <location>
        <begin position="186"/>
        <end position="203"/>
    </location>
</feature>
<dbReference type="PANTHER" id="PTHR31430">
    <property type="entry name" value="PROTEIN CBG22332-RELATED"/>
    <property type="match status" value="1"/>
</dbReference>
<dbReference type="Proteomes" id="UP000025227">
    <property type="component" value="Unplaced"/>
</dbReference>
<evidence type="ECO:0000313" key="3">
    <source>
        <dbReference type="WBParaSite" id="HCON_00149670-00001"/>
    </source>
</evidence>
<name>A0A7I4YYI1_HAECO</name>
<evidence type="ECO:0000313" key="2">
    <source>
        <dbReference type="Proteomes" id="UP000025227"/>
    </source>
</evidence>
<reference evidence="3" key="1">
    <citation type="submission" date="2020-12" db="UniProtKB">
        <authorList>
            <consortium name="WormBaseParasite"/>
        </authorList>
    </citation>
    <scope>IDENTIFICATION</scope>
    <source>
        <strain evidence="3">MHco3</strain>
    </source>
</reference>
<accession>A0A7I4YYI1</accession>
<organism evidence="2 3">
    <name type="scientific">Haemonchus contortus</name>
    <name type="common">Barber pole worm</name>
    <dbReference type="NCBI Taxonomy" id="6289"/>
    <lineage>
        <taxon>Eukaryota</taxon>
        <taxon>Metazoa</taxon>
        <taxon>Ecdysozoa</taxon>
        <taxon>Nematoda</taxon>
        <taxon>Chromadorea</taxon>
        <taxon>Rhabditida</taxon>
        <taxon>Rhabditina</taxon>
        <taxon>Rhabditomorpha</taxon>
        <taxon>Strongyloidea</taxon>
        <taxon>Trichostrongylidae</taxon>
        <taxon>Haemonchus</taxon>
    </lineage>
</organism>
<feature type="region of interest" description="Disordered" evidence="1">
    <location>
        <begin position="172"/>
        <end position="258"/>
    </location>
</feature>
<dbReference type="PANTHER" id="PTHR31430:SF2">
    <property type="entry name" value="ZF-RING_14 DOMAIN-CONTAINING PROTEIN"/>
    <property type="match status" value="1"/>
</dbReference>
<evidence type="ECO:0000256" key="1">
    <source>
        <dbReference type="SAM" id="MobiDB-lite"/>
    </source>
</evidence>
<dbReference type="OrthoDB" id="5831839at2759"/>
<protein>
    <submittedName>
        <fullName evidence="3">RING-type domain-containing protein</fullName>
    </submittedName>
</protein>